<reference evidence="1 2" key="1">
    <citation type="submission" date="2020-08" db="EMBL/GenBank/DDBJ databases">
        <title>Genomic Encyclopedia of Type Strains, Phase IV (KMG-IV): sequencing the most valuable type-strain genomes for metagenomic binning, comparative biology and taxonomic classification.</title>
        <authorList>
            <person name="Goeker M."/>
        </authorList>
    </citation>
    <scope>NUCLEOTIDE SEQUENCE [LARGE SCALE GENOMIC DNA]</scope>
    <source>
        <strain evidence="1 2">DSM 19979</strain>
    </source>
</reference>
<evidence type="ECO:0000313" key="2">
    <source>
        <dbReference type="Proteomes" id="UP000553193"/>
    </source>
</evidence>
<dbReference type="InterPro" id="IPR051239">
    <property type="entry name" value="2'-dNMP_N-hydrolase"/>
</dbReference>
<gene>
    <name evidence="1" type="ORF">GGQ83_003286</name>
</gene>
<accession>A0A840AH02</accession>
<dbReference type="GO" id="GO:0070694">
    <property type="term" value="F:5-hydroxymethyl-dUMP N-hydrolase activity"/>
    <property type="evidence" value="ECO:0007669"/>
    <property type="project" value="TreeGrafter"/>
</dbReference>
<dbReference type="Pfam" id="PF05014">
    <property type="entry name" value="Nuc_deoxyrib_tr"/>
    <property type="match status" value="1"/>
</dbReference>
<dbReference type="InterPro" id="IPR007710">
    <property type="entry name" value="Nucleoside_deoxyribTrfase"/>
</dbReference>
<dbReference type="Gene3D" id="3.40.50.450">
    <property type="match status" value="1"/>
</dbReference>
<organism evidence="1 2">
    <name type="scientific">Roseococcus suduntuyensis</name>
    <dbReference type="NCBI Taxonomy" id="455361"/>
    <lineage>
        <taxon>Bacteria</taxon>
        <taxon>Pseudomonadati</taxon>
        <taxon>Pseudomonadota</taxon>
        <taxon>Alphaproteobacteria</taxon>
        <taxon>Acetobacterales</taxon>
        <taxon>Roseomonadaceae</taxon>
        <taxon>Roseococcus</taxon>
    </lineage>
</organism>
<dbReference type="PANTHER" id="PTHR15364">
    <property type="entry name" value="2'-DEOXYNUCLEOSIDE 5'-PHOSPHATE N-HYDROLASE 1"/>
    <property type="match status" value="1"/>
</dbReference>
<dbReference type="AlphaFoldDB" id="A0A840AH02"/>
<proteinExistence type="predicted"/>
<dbReference type="SUPFAM" id="SSF52309">
    <property type="entry name" value="N-(deoxy)ribosyltransferase-like"/>
    <property type="match status" value="1"/>
</dbReference>
<dbReference type="RefSeq" id="WP_184385932.1">
    <property type="nucleotide sequence ID" value="NZ_JACIDJ010000006.1"/>
</dbReference>
<keyword evidence="1" id="KW-0808">Transferase</keyword>
<sequence>MRIYLAGPEVFLPDALAIGAAKKALCALHGWEGVFPMDPPTLSPSGEMDWRRIHAANELLLRGCDALVANLTPFRGVGADPGTVFELGFLRALGRPVHGYTHDPRPHRARAPEARLVQGVWEDAQGLRVEDHGLSENLMLEGAIRAGGGVMLRAEAALDWRDLSLFTRCLTEIARV</sequence>
<name>A0A840AH02_9PROT</name>
<dbReference type="GO" id="GO:0016740">
    <property type="term" value="F:transferase activity"/>
    <property type="evidence" value="ECO:0007669"/>
    <property type="project" value="UniProtKB-KW"/>
</dbReference>
<keyword evidence="2" id="KW-1185">Reference proteome</keyword>
<protein>
    <submittedName>
        <fullName evidence="1">Nucleoside 2-deoxyribosyltransferase</fullName>
    </submittedName>
</protein>
<dbReference type="GO" id="GO:0009159">
    <property type="term" value="P:deoxyribonucleoside monophosphate catabolic process"/>
    <property type="evidence" value="ECO:0007669"/>
    <property type="project" value="TreeGrafter"/>
</dbReference>
<comment type="caution">
    <text evidence="1">The sequence shown here is derived from an EMBL/GenBank/DDBJ whole genome shotgun (WGS) entry which is preliminary data.</text>
</comment>
<evidence type="ECO:0000313" key="1">
    <source>
        <dbReference type="EMBL" id="MBB3899826.1"/>
    </source>
</evidence>
<dbReference type="EMBL" id="JACIDJ010000006">
    <property type="protein sequence ID" value="MBB3899826.1"/>
    <property type="molecule type" value="Genomic_DNA"/>
</dbReference>
<dbReference type="Proteomes" id="UP000553193">
    <property type="component" value="Unassembled WGS sequence"/>
</dbReference>
<dbReference type="PANTHER" id="PTHR15364:SF0">
    <property type="entry name" value="2'-DEOXYNUCLEOSIDE 5'-PHOSPHATE N-HYDROLASE 1"/>
    <property type="match status" value="1"/>
</dbReference>